<dbReference type="KEGG" id="bdw:94334875"/>
<dbReference type="AlphaFoldDB" id="A0AAD9UQ78"/>
<evidence type="ECO:0000313" key="1">
    <source>
        <dbReference type="EMBL" id="KAK2197575.1"/>
    </source>
</evidence>
<dbReference type="EMBL" id="JALLKP010000001">
    <property type="protein sequence ID" value="KAK2197575.1"/>
    <property type="molecule type" value="Genomic_DNA"/>
</dbReference>
<evidence type="ECO:0000313" key="2">
    <source>
        <dbReference type="Proteomes" id="UP001214638"/>
    </source>
</evidence>
<dbReference type="RefSeq" id="XP_067804417.1">
    <property type="nucleotide sequence ID" value="XM_067945626.1"/>
</dbReference>
<sequence length="135" mass="15495">MAFYKSADELDRLLMQLKRIVAKYEFIDINSQNEKYAEALLVLERAKCAESAYITEINRLKPQTKQTHLISLAEKQVLLAELTKKVEHLGELVEKSEQEQASKGKSLSKLSHTQKLVVWGDTLQDKTQYNLNVSE</sequence>
<organism evidence="1 2">
    <name type="scientific">Babesia duncani</name>
    <dbReference type="NCBI Taxonomy" id="323732"/>
    <lineage>
        <taxon>Eukaryota</taxon>
        <taxon>Sar</taxon>
        <taxon>Alveolata</taxon>
        <taxon>Apicomplexa</taxon>
        <taxon>Aconoidasida</taxon>
        <taxon>Piroplasmida</taxon>
        <taxon>Babesiidae</taxon>
        <taxon>Babesia</taxon>
    </lineage>
</organism>
<keyword evidence="2" id="KW-1185">Reference proteome</keyword>
<proteinExistence type="predicted"/>
<name>A0AAD9UQ78_9APIC</name>
<accession>A0AAD9UQ78</accession>
<dbReference type="Proteomes" id="UP001214638">
    <property type="component" value="Unassembled WGS sequence"/>
</dbReference>
<dbReference type="GeneID" id="94334875"/>
<reference evidence="1" key="1">
    <citation type="journal article" date="2023" name="Nat. Microbiol.">
        <title>Babesia duncani multi-omics identifies virulence factors and drug targets.</title>
        <authorList>
            <person name="Singh P."/>
            <person name="Lonardi S."/>
            <person name="Liang Q."/>
            <person name="Vydyam P."/>
            <person name="Khabirova E."/>
            <person name="Fang T."/>
            <person name="Gihaz S."/>
            <person name="Thekkiniath J."/>
            <person name="Munshi M."/>
            <person name="Abel S."/>
            <person name="Ciampossin L."/>
            <person name="Batugedara G."/>
            <person name="Gupta M."/>
            <person name="Lu X.M."/>
            <person name="Lenz T."/>
            <person name="Chakravarty S."/>
            <person name="Cornillot E."/>
            <person name="Hu Y."/>
            <person name="Ma W."/>
            <person name="Gonzalez L.M."/>
            <person name="Sanchez S."/>
            <person name="Estrada K."/>
            <person name="Sanchez-Flores A."/>
            <person name="Montero E."/>
            <person name="Harb O.S."/>
            <person name="Le Roch K.G."/>
            <person name="Mamoun C.B."/>
        </authorList>
    </citation>
    <scope>NUCLEOTIDE SEQUENCE</scope>
    <source>
        <strain evidence="1">WA1</strain>
    </source>
</reference>
<comment type="caution">
    <text evidence="1">The sequence shown here is derived from an EMBL/GenBank/DDBJ whole genome shotgun (WGS) entry which is preliminary data.</text>
</comment>
<protein>
    <submittedName>
        <fullName evidence="1">Uncharacterized protein</fullName>
    </submittedName>
</protein>
<gene>
    <name evidence="1" type="ORF">BdWA1_000577</name>
</gene>